<protein>
    <recommendedName>
        <fullName evidence="2">Protein-ADP-ribose hydrolase</fullName>
    </recommendedName>
</protein>
<sequence>MASRLEYLIDVLKSEQGLTELEIPEKVEEQEVLYRALQNVRYPAPVTADFLYQQDRYLQEKLVEKGVVDLNDLTPIQPNLYLWQGDITRLAVDAIVNAANSKLLGCFVPNHSCIDNAIHTAAGVELRLACHELMQEQGRDETTGQAKITKAYNLPSRYVLHTVGPIVYEEVTELEKRQLASSYEACLTLAYEKGLRSLAFCCISTGEFHFPNEEGAKIAIETVLQFQKKHPDMIVVFNVFKDLDHAIYADLLKK</sequence>
<evidence type="ECO:0000313" key="11">
    <source>
        <dbReference type="Proteomes" id="UP000001502"/>
    </source>
</evidence>
<reference evidence="11" key="1">
    <citation type="submission" date="2011-06" db="EMBL/GenBank/DDBJ databases">
        <title>Complete sequence of Streptococcus parasanguinis strain ATCC 15912.</title>
        <authorList>
            <person name="Muzny D."/>
            <person name="Qin X."/>
            <person name="Buhay C."/>
            <person name="Dugan-Rocha S."/>
            <person name="Ding Y."/>
            <person name="Chen G."/>
            <person name="Hawes A."/>
            <person name="Holder M."/>
            <person name="Jhangiani S."/>
            <person name="Johnson A."/>
            <person name="Khan Z."/>
            <person name="Li Z."/>
            <person name="Liu W."/>
            <person name="Liu X."/>
            <person name="Perez L."/>
            <person name="Shen H."/>
            <person name="Wang Q."/>
            <person name="Watt J."/>
            <person name="Xi L."/>
            <person name="Xin Y."/>
            <person name="Zhou J."/>
            <person name="Deng J."/>
            <person name="Jiang H."/>
            <person name="Liu Y."/>
            <person name="Qu J."/>
            <person name="Song X.-Z."/>
            <person name="Zhang L."/>
            <person name="Villasana D."/>
            <person name="Johnson A."/>
            <person name="Liu J."/>
            <person name="Liyanage D."/>
            <person name="Lorensuhewa L."/>
            <person name="Robinson T."/>
            <person name="Song A."/>
            <person name="Song B.-B."/>
            <person name="Dinh H."/>
            <person name="Thornton R."/>
            <person name="Coyle M."/>
            <person name="Francisco L."/>
            <person name="Jackson L."/>
            <person name="Javaid M."/>
            <person name="Korchina V."/>
            <person name="Kovar C."/>
            <person name="Mata R."/>
            <person name="Mathew T."/>
            <person name="Ngo R."/>
            <person name="Nguyen L."/>
            <person name="Nguyen N."/>
            <person name="Okwuonu G."/>
            <person name="Ongeri F."/>
            <person name="Pham C."/>
            <person name="Simmons D."/>
            <person name="Wilczek-Boney K."/>
            <person name="Hale W."/>
            <person name="Jakkamsetti A."/>
            <person name="Pham P."/>
            <person name="Ruth R."/>
            <person name="San Lucas F."/>
            <person name="Warren J."/>
            <person name="Zhang J."/>
            <person name="Zhao Z."/>
            <person name="Zhou C."/>
            <person name="Zhu D."/>
            <person name="Lee S."/>
            <person name="Bess C."/>
            <person name="Blankenburg K."/>
            <person name="Forbes L."/>
            <person name="Fu Q."/>
            <person name="Gubbala S."/>
            <person name="Hirani K."/>
            <person name="Jayaseelan J.C."/>
            <person name="Lara F."/>
            <person name="Munidasa M."/>
            <person name="Palculict T."/>
            <person name="Patil S."/>
            <person name="Pu L.-L."/>
            <person name="Saada N."/>
            <person name="Tang L."/>
            <person name="Weissenberger G."/>
            <person name="Zhu Y."/>
            <person name="Hemphill L."/>
            <person name="Shang Y."/>
            <person name="Youmans B."/>
            <person name="Ayvaz T."/>
            <person name="Ross M."/>
            <person name="Santibanez J."/>
            <person name="Aqrawi P."/>
            <person name="Gross S."/>
            <person name="Joshi V."/>
            <person name="Fowler G."/>
            <person name="Nazareth L."/>
            <person name="Reid J."/>
            <person name="Worley K."/>
            <person name="Petrosino J."/>
            <person name="Highlander S."/>
            <person name="Gibbs R."/>
        </authorList>
    </citation>
    <scope>NUCLEOTIDE SEQUENCE [LARGE SCALE GENOMIC DNA]</scope>
    <source>
        <strain evidence="11">ATCC 15912 / DSM 6778 / CIP 104372 / LMG 14537</strain>
    </source>
</reference>
<keyword evidence="3" id="KW-0479">Metal-binding</keyword>
<keyword evidence="4" id="KW-0378">Hydrolase</keyword>
<accession>F8DH54</accession>
<dbReference type="Gene3D" id="3.40.220.10">
    <property type="entry name" value="Leucine Aminopeptidase, subunit E, domain 1"/>
    <property type="match status" value="1"/>
</dbReference>
<comment type="cofactor">
    <cofactor evidence="1">
        <name>Zn(2+)</name>
        <dbReference type="ChEBI" id="CHEBI:29105"/>
    </cofactor>
</comment>
<evidence type="ECO:0000256" key="2">
    <source>
        <dbReference type="ARBA" id="ARBA00018852"/>
    </source>
</evidence>
<dbReference type="RefSeq" id="WP_013904542.1">
    <property type="nucleotide sequence ID" value="NC_015678.1"/>
</dbReference>
<dbReference type="AlphaFoldDB" id="F8DH54"/>
<dbReference type="Proteomes" id="UP000001502">
    <property type="component" value="Chromosome"/>
</dbReference>
<dbReference type="SMART" id="SM00506">
    <property type="entry name" value="A1pp"/>
    <property type="match status" value="1"/>
</dbReference>
<comment type="similarity">
    <text evidence="8">Belongs to the MacroD-type family. Zn-Macro subfamily.</text>
</comment>
<comment type="catalytic activity">
    <reaction evidence="7">
        <text>4-O-(ADP-D-ribosyl)-L-aspartyl-[protein] + H2O = L-aspartyl-[protein] + ADP-D-ribose + H(+)</text>
        <dbReference type="Rhea" id="RHEA:54428"/>
        <dbReference type="Rhea" id="RHEA-COMP:9867"/>
        <dbReference type="Rhea" id="RHEA-COMP:13832"/>
        <dbReference type="ChEBI" id="CHEBI:15377"/>
        <dbReference type="ChEBI" id="CHEBI:15378"/>
        <dbReference type="ChEBI" id="CHEBI:29961"/>
        <dbReference type="ChEBI" id="CHEBI:57967"/>
        <dbReference type="ChEBI" id="CHEBI:138102"/>
    </reaction>
    <physiologicalReaction direction="left-to-right" evidence="7">
        <dbReference type="Rhea" id="RHEA:54429"/>
    </physiologicalReaction>
</comment>
<gene>
    <name evidence="10" type="ordered locus">HMPREF0833_11725</name>
</gene>
<evidence type="ECO:0000256" key="1">
    <source>
        <dbReference type="ARBA" id="ARBA00001947"/>
    </source>
</evidence>
<dbReference type="SUPFAM" id="SSF52949">
    <property type="entry name" value="Macro domain-like"/>
    <property type="match status" value="1"/>
</dbReference>
<feature type="domain" description="Macro" evidence="9">
    <location>
        <begin position="67"/>
        <end position="254"/>
    </location>
</feature>
<evidence type="ECO:0000256" key="8">
    <source>
        <dbReference type="ARBA" id="ARBA00093459"/>
    </source>
</evidence>
<evidence type="ECO:0000256" key="5">
    <source>
        <dbReference type="ARBA" id="ARBA00022833"/>
    </source>
</evidence>
<dbReference type="NCBIfam" id="NF003163">
    <property type="entry name" value="PRK04143.1"/>
    <property type="match status" value="1"/>
</dbReference>
<keyword evidence="5" id="KW-0862">Zinc</keyword>
<proteinExistence type="inferred from homology"/>
<evidence type="ECO:0000256" key="7">
    <source>
        <dbReference type="ARBA" id="ARBA00048482"/>
    </source>
</evidence>
<dbReference type="Pfam" id="PF01661">
    <property type="entry name" value="Macro"/>
    <property type="match status" value="1"/>
</dbReference>
<dbReference type="CDD" id="cd02908">
    <property type="entry name" value="Macro_OAADPr_deacetylase"/>
    <property type="match status" value="1"/>
</dbReference>
<dbReference type="PROSITE" id="PS51154">
    <property type="entry name" value="MACRO"/>
    <property type="match status" value="1"/>
</dbReference>
<evidence type="ECO:0000256" key="6">
    <source>
        <dbReference type="ARBA" id="ARBA00023295"/>
    </source>
</evidence>
<evidence type="ECO:0000256" key="4">
    <source>
        <dbReference type="ARBA" id="ARBA00022801"/>
    </source>
</evidence>
<dbReference type="InterPro" id="IPR002589">
    <property type="entry name" value="Macro_dom"/>
</dbReference>
<dbReference type="PANTHER" id="PTHR11106">
    <property type="entry name" value="GANGLIOSIDE INDUCED DIFFERENTIATION ASSOCIATED PROTEIN 2-RELATED"/>
    <property type="match status" value="1"/>
</dbReference>
<dbReference type="HOGENOM" id="CLU_046550_2_1_9"/>
<dbReference type="GO" id="GO:0046872">
    <property type="term" value="F:metal ion binding"/>
    <property type="evidence" value="ECO:0007669"/>
    <property type="project" value="UniProtKB-KW"/>
</dbReference>
<evidence type="ECO:0000313" key="10">
    <source>
        <dbReference type="EMBL" id="AEH56756.1"/>
    </source>
</evidence>
<dbReference type="InterPro" id="IPR043472">
    <property type="entry name" value="Macro_dom-like"/>
</dbReference>
<keyword evidence="6" id="KW-0326">Glycosidase</keyword>
<name>F8DH54_STREP</name>
<dbReference type="GO" id="GO:0016798">
    <property type="term" value="F:hydrolase activity, acting on glycosyl bonds"/>
    <property type="evidence" value="ECO:0007669"/>
    <property type="project" value="UniProtKB-KW"/>
</dbReference>
<dbReference type="GeneID" id="10836275"/>
<dbReference type="PANTHER" id="PTHR11106:SF121">
    <property type="entry name" value="ADP-RIBOSE 1''-PHOSPHATE PHOSPHATASE"/>
    <property type="match status" value="1"/>
</dbReference>
<dbReference type="EMBL" id="CP002843">
    <property type="protein sequence ID" value="AEH56756.1"/>
    <property type="molecule type" value="Genomic_DNA"/>
</dbReference>
<dbReference type="KEGG" id="scp:HMPREF0833_11725"/>
<organism evidence="10 11">
    <name type="scientific">Streptococcus parasanguinis (strain ATCC 15912 / DSM 6778 / CIP 104372 / LMG 14537)</name>
    <dbReference type="NCBI Taxonomy" id="760570"/>
    <lineage>
        <taxon>Bacteria</taxon>
        <taxon>Bacillati</taxon>
        <taxon>Bacillota</taxon>
        <taxon>Bacilli</taxon>
        <taxon>Lactobacillales</taxon>
        <taxon>Streptococcaceae</taxon>
        <taxon>Streptococcus</taxon>
    </lineage>
</organism>
<evidence type="ECO:0000256" key="3">
    <source>
        <dbReference type="ARBA" id="ARBA00022723"/>
    </source>
</evidence>
<evidence type="ECO:0000259" key="9">
    <source>
        <dbReference type="PROSITE" id="PS51154"/>
    </source>
</evidence>